<dbReference type="STRING" id="1123272.SAMN02745824_0466"/>
<evidence type="ECO:0000256" key="2">
    <source>
        <dbReference type="ARBA" id="ARBA00022670"/>
    </source>
</evidence>
<feature type="signal peptide" evidence="8">
    <location>
        <begin position="1"/>
        <end position="20"/>
    </location>
</feature>
<feature type="compositionally biased region" description="Basic and acidic residues" evidence="7">
    <location>
        <begin position="44"/>
        <end position="57"/>
    </location>
</feature>
<evidence type="ECO:0000313" key="10">
    <source>
        <dbReference type="EMBL" id="SIN59928.1"/>
    </source>
</evidence>
<evidence type="ECO:0000256" key="1">
    <source>
        <dbReference type="ARBA" id="ARBA00001947"/>
    </source>
</evidence>
<dbReference type="EMBL" id="FSQW01000001">
    <property type="protein sequence ID" value="SIN59928.1"/>
    <property type="molecule type" value="Genomic_DNA"/>
</dbReference>
<dbReference type="GO" id="GO:0004222">
    <property type="term" value="F:metalloendopeptidase activity"/>
    <property type="evidence" value="ECO:0007669"/>
    <property type="project" value="TreeGrafter"/>
</dbReference>
<evidence type="ECO:0000313" key="11">
    <source>
        <dbReference type="Proteomes" id="UP000185192"/>
    </source>
</evidence>
<dbReference type="Proteomes" id="UP000185192">
    <property type="component" value="Unassembled WGS sequence"/>
</dbReference>
<dbReference type="AlphaFoldDB" id="A0A1N6CMU7"/>
<dbReference type="Gene3D" id="2.70.70.10">
    <property type="entry name" value="Glucose Permease (Domain IIA)"/>
    <property type="match status" value="1"/>
</dbReference>
<sequence>MDVKRLFLLLPVAAAGGLFAVAIPAQNSAPALSEQQRALVSAREQAEQARQRSEALRRQAQTATSDADRLNREAAALAARIQAAESDIRAARVRIDIVGRLQEFQRARLARKQQPTVRLTAALQMMTRKPTALTLVEPRSLDELIYMRSIMSAVLPEIERRTASLRQEVAQGEKLRAQAARAARSLSDSQERLAERRRQLAVLEASGRVEALQFADDAGFEQDRALALGEEARDILDLMDQIRESGEVREALAALDGPLLRPSQGADDTGAVAGNSATEERTVTDAYRLPVIGDIVTGLGEISESGYRSRGLTIAVQPDAQIVAPAAGRVAYSGLYRGYGNILIIEHEGGWTSLITNMARTSVDVGDTVVQGAPVGRSGSEDPNVTVELRRNGRPIDIAALIG</sequence>
<dbReference type="OrthoDB" id="9809144at2"/>
<feature type="chain" id="PRO_5012703719" evidence="8">
    <location>
        <begin position="21"/>
        <end position="403"/>
    </location>
</feature>
<comment type="cofactor">
    <cofactor evidence="1">
        <name>Zn(2+)</name>
        <dbReference type="ChEBI" id="CHEBI:29105"/>
    </cofactor>
</comment>
<evidence type="ECO:0000256" key="6">
    <source>
        <dbReference type="ARBA" id="ARBA00023049"/>
    </source>
</evidence>
<dbReference type="CDD" id="cd12797">
    <property type="entry name" value="M23_peptidase"/>
    <property type="match status" value="1"/>
</dbReference>
<dbReference type="PANTHER" id="PTHR21666:SF288">
    <property type="entry name" value="CELL DIVISION PROTEIN YTFB"/>
    <property type="match status" value="1"/>
</dbReference>
<organism evidence="10 11">
    <name type="scientific">Parasphingorhabdus marina DSM 22363</name>
    <dbReference type="NCBI Taxonomy" id="1123272"/>
    <lineage>
        <taxon>Bacteria</taxon>
        <taxon>Pseudomonadati</taxon>
        <taxon>Pseudomonadota</taxon>
        <taxon>Alphaproteobacteria</taxon>
        <taxon>Sphingomonadales</taxon>
        <taxon>Sphingomonadaceae</taxon>
        <taxon>Parasphingorhabdus</taxon>
    </lineage>
</organism>
<dbReference type="InterPro" id="IPR016047">
    <property type="entry name" value="M23ase_b-sheet_dom"/>
</dbReference>
<dbReference type="SUPFAM" id="SSF51261">
    <property type="entry name" value="Duplicated hybrid motif"/>
    <property type="match status" value="1"/>
</dbReference>
<proteinExistence type="predicted"/>
<keyword evidence="11" id="KW-1185">Reference proteome</keyword>
<evidence type="ECO:0000256" key="7">
    <source>
        <dbReference type="SAM" id="MobiDB-lite"/>
    </source>
</evidence>
<dbReference type="Pfam" id="PF01551">
    <property type="entry name" value="Peptidase_M23"/>
    <property type="match status" value="1"/>
</dbReference>
<evidence type="ECO:0000256" key="8">
    <source>
        <dbReference type="SAM" id="SignalP"/>
    </source>
</evidence>
<feature type="region of interest" description="Disordered" evidence="7">
    <location>
        <begin position="43"/>
        <end position="67"/>
    </location>
</feature>
<reference evidence="11" key="1">
    <citation type="submission" date="2016-11" db="EMBL/GenBank/DDBJ databases">
        <authorList>
            <person name="Varghese N."/>
            <person name="Submissions S."/>
        </authorList>
    </citation>
    <scope>NUCLEOTIDE SEQUENCE [LARGE SCALE GENOMIC DNA]</scope>
    <source>
        <strain evidence="11">DSM 22363</strain>
    </source>
</reference>
<keyword evidence="4 10" id="KW-0378">Hydrolase</keyword>
<dbReference type="RefSeq" id="WP_074203533.1">
    <property type="nucleotide sequence ID" value="NZ_FSQW01000001.1"/>
</dbReference>
<accession>A0A1N6CMU7</accession>
<feature type="domain" description="M23ase beta-sheet core" evidence="9">
    <location>
        <begin position="309"/>
        <end position="397"/>
    </location>
</feature>
<dbReference type="InterPro" id="IPR050570">
    <property type="entry name" value="Cell_wall_metabolism_enzyme"/>
</dbReference>
<keyword evidence="2" id="KW-0645">Protease</keyword>
<protein>
    <submittedName>
        <fullName evidence="10">Septal ring factor EnvC, activator of murein hydrolases AmiA and AmiB</fullName>
    </submittedName>
</protein>
<dbReference type="GO" id="GO:0006508">
    <property type="term" value="P:proteolysis"/>
    <property type="evidence" value="ECO:0007669"/>
    <property type="project" value="UniProtKB-KW"/>
</dbReference>
<dbReference type="PANTHER" id="PTHR21666">
    <property type="entry name" value="PEPTIDASE-RELATED"/>
    <property type="match status" value="1"/>
</dbReference>
<dbReference type="InterPro" id="IPR011055">
    <property type="entry name" value="Dup_hybrid_motif"/>
</dbReference>
<gene>
    <name evidence="10" type="ORF">SAMN02745824_0466</name>
</gene>
<keyword evidence="8" id="KW-0732">Signal</keyword>
<name>A0A1N6CMU7_9SPHN</name>
<keyword evidence="6" id="KW-0482">Metalloprotease</keyword>
<evidence type="ECO:0000259" key="9">
    <source>
        <dbReference type="Pfam" id="PF01551"/>
    </source>
</evidence>
<dbReference type="GO" id="GO:0046872">
    <property type="term" value="F:metal ion binding"/>
    <property type="evidence" value="ECO:0007669"/>
    <property type="project" value="UniProtKB-KW"/>
</dbReference>
<keyword evidence="5" id="KW-0862">Zinc</keyword>
<keyword evidence="3" id="KW-0479">Metal-binding</keyword>
<evidence type="ECO:0000256" key="5">
    <source>
        <dbReference type="ARBA" id="ARBA00022833"/>
    </source>
</evidence>
<evidence type="ECO:0000256" key="3">
    <source>
        <dbReference type="ARBA" id="ARBA00022723"/>
    </source>
</evidence>
<evidence type="ECO:0000256" key="4">
    <source>
        <dbReference type="ARBA" id="ARBA00022801"/>
    </source>
</evidence>